<dbReference type="RefSeq" id="WP_014774730.1">
    <property type="nucleotide sequence ID" value="NZ_BAAFKU010000013.1"/>
</dbReference>
<accession>A0AAE4LKN7</accession>
<dbReference type="EMBL" id="VVND01000013">
    <property type="protein sequence ID" value="KAA3159053.1"/>
    <property type="molecule type" value="Genomic_DNA"/>
</dbReference>
<dbReference type="Proteomes" id="UP001181347">
    <property type="component" value="Unassembled WGS sequence"/>
</dbReference>
<reference evidence="2" key="2">
    <citation type="submission" date="2023-10" db="EMBL/GenBank/DDBJ databases">
        <title>Genome Sequence of the Bacteria from From Gut Wall in Crohn's Disease.</title>
        <authorList>
            <person name="Rodriguez-Palacios A."/>
        </authorList>
    </citation>
    <scope>NUCLEOTIDE SEQUENCE</scope>
    <source>
        <strain evidence="2">CavFT-hAR58</strain>
    </source>
</reference>
<reference evidence="1 3" key="1">
    <citation type="journal article" date="2019" name="Nat. Med.">
        <title>A library of human gut bacterial isolates paired with longitudinal multiomics data enables mechanistic microbiome research.</title>
        <authorList>
            <person name="Poyet M."/>
            <person name="Groussin M."/>
            <person name="Gibbons S.M."/>
            <person name="Avila-Pacheco J."/>
            <person name="Jiang X."/>
            <person name="Kearney S.M."/>
            <person name="Perrotta A.R."/>
            <person name="Berdy B."/>
            <person name="Zhao S."/>
            <person name="Lieberman T.D."/>
            <person name="Swanson P.K."/>
            <person name="Smith M."/>
            <person name="Roesemann S."/>
            <person name="Alexander J.E."/>
            <person name="Rich S.A."/>
            <person name="Livny J."/>
            <person name="Vlamakis H."/>
            <person name="Clish C."/>
            <person name="Bullock K."/>
            <person name="Deik A."/>
            <person name="Scott J."/>
            <person name="Pierce K.A."/>
            <person name="Xavier R.J."/>
            <person name="Alm E.J."/>
        </authorList>
    </citation>
    <scope>NUCLEOTIDE SEQUENCE [LARGE SCALE GENOMIC DNA]</scope>
    <source>
        <strain evidence="1 3">BIOML-A1</strain>
    </source>
</reference>
<comment type="caution">
    <text evidence="2">The sequence shown here is derived from an EMBL/GenBank/DDBJ whole genome shotgun (WGS) entry which is preliminary data.</text>
</comment>
<evidence type="ECO:0000313" key="4">
    <source>
        <dbReference type="Proteomes" id="UP001181347"/>
    </source>
</evidence>
<name>A0AAE4LKN7_9BACT</name>
<gene>
    <name evidence="1" type="ORF">F2A26_09260</name>
    <name evidence="2" type="ORF">RVH17_05290</name>
</gene>
<proteinExistence type="predicted"/>
<evidence type="ECO:0000313" key="3">
    <source>
        <dbReference type="Proteomes" id="UP000324870"/>
    </source>
</evidence>
<dbReference type="EMBL" id="JAWDES010000004">
    <property type="protein sequence ID" value="MDU0259535.1"/>
    <property type="molecule type" value="Genomic_DNA"/>
</dbReference>
<evidence type="ECO:0000313" key="1">
    <source>
        <dbReference type="EMBL" id="KAA3159053.1"/>
    </source>
</evidence>
<keyword evidence="3" id="KW-1185">Reference proteome</keyword>
<dbReference type="AlphaFoldDB" id="A0AAE4LKN7"/>
<dbReference type="Proteomes" id="UP000324870">
    <property type="component" value="Unassembled WGS sequence"/>
</dbReference>
<evidence type="ECO:0000313" key="2">
    <source>
        <dbReference type="EMBL" id="MDU0259535.1"/>
    </source>
</evidence>
<organism evidence="2 4">
    <name type="scientific">Alistipes finegoldii</name>
    <dbReference type="NCBI Taxonomy" id="214856"/>
    <lineage>
        <taxon>Bacteria</taxon>
        <taxon>Pseudomonadati</taxon>
        <taxon>Bacteroidota</taxon>
        <taxon>Bacteroidia</taxon>
        <taxon>Bacteroidales</taxon>
        <taxon>Rikenellaceae</taxon>
        <taxon>Alistipes</taxon>
    </lineage>
</organism>
<sequence length="74" mass="8509">MGKKISFCEIPSTAGWEKYLKNLEVDASLSFQNIDNTAANARQAIKRFLKKWPGRKFSTKTCKEDHSFTIVRVK</sequence>
<protein>
    <submittedName>
        <fullName evidence="2">Uncharacterized protein</fullName>
    </submittedName>
</protein>